<keyword evidence="4 11" id="KW-0808">Transferase</keyword>
<evidence type="ECO:0000256" key="1">
    <source>
        <dbReference type="ARBA" id="ARBA00004236"/>
    </source>
</evidence>
<feature type="domain" description="Glycosyltransferase 2-like" evidence="10">
    <location>
        <begin position="10"/>
        <end position="124"/>
    </location>
</feature>
<accession>A0A0D8FRG0</accession>
<dbReference type="AlphaFoldDB" id="A0A0D8FRG0"/>
<name>A0A0D8FRG0_9ACTN</name>
<evidence type="ECO:0000256" key="2">
    <source>
        <dbReference type="ARBA" id="ARBA00022475"/>
    </source>
</evidence>
<reference evidence="11 12" key="1">
    <citation type="submission" date="2015-01" db="EMBL/GenBank/DDBJ databases">
        <title>Draft genome of the acidophilic iron oxidizer Ferrimicrobium acidiphilum strain T23.</title>
        <authorList>
            <person name="Poehlein A."/>
            <person name="Eisen S."/>
            <person name="Schloemann M."/>
            <person name="Johnson B.D."/>
            <person name="Daniel R."/>
            <person name="Muehling M."/>
        </authorList>
    </citation>
    <scope>NUCLEOTIDE SEQUENCE [LARGE SCALE GENOMIC DNA]</scope>
    <source>
        <strain evidence="11 12">T23</strain>
    </source>
</reference>
<evidence type="ECO:0000259" key="10">
    <source>
        <dbReference type="Pfam" id="PF00535"/>
    </source>
</evidence>
<evidence type="ECO:0000256" key="4">
    <source>
        <dbReference type="ARBA" id="ARBA00022679"/>
    </source>
</evidence>
<dbReference type="Proteomes" id="UP000032336">
    <property type="component" value="Unassembled WGS sequence"/>
</dbReference>
<evidence type="ECO:0000313" key="11">
    <source>
        <dbReference type="EMBL" id="KJE75559.1"/>
    </source>
</evidence>
<dbReference type="STRING" id="1121877.FEAC_27000"/>
<dbReference type="Pfam" id="PF00535">
    <property type="entry name" value="Glycos_transf_2"/>
    <property type="match status" value="1"/>
</dbReference>
<keyword evidence="12" id="KW-1185">Reference proteome</keyword>
<dbReference type="InterPro" id="IPR029044">
    <property type="entry name" value="Nucleotide-diphossugar_trans"/>
</dbReference>
<gene>
    <name evidence="11" type="ORF">FEAC_27000</name>
</gene>
<protein>
    <recommendedName>
        <fullName evidence="9">4,4'-diaponeurosporenoate glycosyltransferase</fullName>
    </recommendedName>
</protein>
<comment type="subcellular location">
    <subcellularLocation>
        <location evidence="1">Cell membrane</location>
    </subcellularLocation>
</comment>
<dbReference type="PANTHER" id="PTHR43646">
    <property type="entry name" value="GLYCOSYLTRANSFERASE"/>
    <property type="match status" value="1"/>
</dbReference>
<comment type="function">
    <text evidence="6">Catalyzes the glycosylation of 4,4'-diaponeurosporenoate, i.e. the esterification of glucose at the C1'' position with the carboxyl group of 4,4'-diaponeurosporenic acid, to form glycosyl-4,4'-diaponeurosporenoate. This is a step in the biosynthesis of staphyloxanthin, an orange pigment present in most staphylococci strains.</text>
</comment>
<evidence type="ECO:0000256" key="9">
    <source>
        <dbReference type="ARBA" id="ARBA00040345"/>
    </source>
</evidence>
<evidence type="ECO:0000256" key="6">
    <source>
        <dbReference type="ARBA" id="ARBA00037281"/>
    </source>
</evidence>
<dbReference type="SUPFAM" id="SSF53448">
    <property type="entry name" value="Nucleotide-diphospho-sugar transferases"/>
    <property type="match status" value="1"/>
</dbReference>
<keyword evidence="3" id="KW-0328">Glycosyltransferase</keyword>
<organism evidence="11 12">
    <name type="scientific">Ferrimicrobium acidiphilum DSM 19497</name>
    <dbReference type="NCBI Taxonomy" id="1121877"/>
    <lineage>
        <taxon>Bacteria</taxon>
        <taxon>Bacillati</taxon>
        <taxon>Actinomycetota</taxon>
        <taxon>Acidimicrobiia</taxon>
        <taxon>Acidimicrobiales</taxon>
        <taxon>Acidimicrobiaceae</taxon>
        <taxon>Ferrimicrobium</taxon>
    </lineage>
</organism>
<dbReference type="GO" id="GO:0005886">
    <property type="term" value="C:plasma membrane"/>
    <property type="evidence" value="ECO:0007669"/>
    <property type="project" value="UniProtKB-SubCell"/>
</dbReference>
<dbReference type="RefSeq" id="WP_052566391.1">
    <property type="nucleotide sequence ID" value="NZ_JXUW01000036.1"/>
</dbReference>
<dbReference type="PANTHER" id="PTHR43646:SF2">
    <property type="entry name" value="GLYCOSYLTRANSFERASE 2-LIKE DOMAIN-CONTAINING PROTEIN"/>
    <property type="match status" value="1"/>
</dbReference>
<evidence type="ECO:0000256" key="8">
    <source>
        <dbReference type="ARBA" id="ARBA00038120"/>
    </source>
</evidence>
<proteinExistence type="inferred from homology"/>
<dbReference type="GeneID" id="78373697"/>
<comment type="caution">
    <text evidence="11">The sequence shown here is derived from an EMBL/GenBank/DDBJ whole genome shotgun (WGS) entry which is preliminary data.</text>
</comment>
<evidence type="ECO:0000256" key="5">
    <source>
        <dbReference type="ARBA" id="ARBA00023136"/>
    </source>
</evidence>
<evidence type="ECO:0000256" key="7">
    <source>
        <dbReference type="ARBA" id="ARBA00037904"/>
    </source>
</evidence>
<comment type="similarity">
    <text evidence="8">Belongs to the glycosyltransferase 2 family. CrtQ subfamily.</text>
</comment>
<dbReference type="InterPro" id="IPR001173">
    <property type="entry name" value="Glyco_trans_2-like"/>
</dbReference>
<dbReference type="Gene3D" id="3.90.550.10">
    <property type="entry name" value="Spore Coat Polysaccharide Biosynthesis Protein SpsA, Chain A"/>
    <property type="match status" value="1"/>
</dbReference>
<comment type="pathway">
    <text evidence="7">Carotenoid biosynthesis; staphyloxanthin biosynthesis; staphyloxanthin from farnesyl diphosphate: step 4/5.</text>
</comment>
<dbReference type="EMBL" id="JXUW01000036">
    <property type="protein sequence ID" value="KJE75559.1"/>
    <property type="molecule type" value="Genomic_DNA"/>
</dbReference>
<keyword evidence="2" id="KW-1003">Cell membrane</keyword>
<dbReference type="GO" id="GO:0016757">
    <property type="term" value="F:glycosyltransferase activity"/>
    <property type="evidence" value="ECO:0007669"/>
    <property type="project" value="UniProtKB-KW"/>
</dbReference>
<evidence type="ECO:0000256" key="3">
    <source>
        <dbReference type="ARBA" id="ARBA00022676"/>
    </source>
</evidence>
<sequence length="261" mass="28364">MKLQKEDIVVVVPTRNSDATLRTCLKSIRQQSQPCTLVVVDNGSTDETLSIAHEFADIVLTCGPERSAQRNAGAAATSASVVGFIDSDMELPPTVVSDIVEAFDSGAVSVVVPERTIGEGFWADVRAFERSFYDGSEEIEAPRFFIRDVFDAVCGFDETLTGPEDWDLGIRTRNAGPRARIDSVILHHEGRVRYFSACRKKGYYGPGLGRFVVKHGASGMLGVSRRPWLRQPRALLTPLGVGLLVLKTGEATAVLLAIVRG</sequence>
<evidence type="ECO:0000313" key="12">
    <source>
        <dbReference type="Proteomes" id="UP000032336"/>
    </source>
</evidence>
<keyword evidence="5" id="KW-0472">Membrane</keyword>